<evidence type="ECO:0000259" key="6">
    <source>
        <dbReference type="SMART" id="SM00363"/>
    </source>
</evidence>
<dbReference type="PROSITE" id="PS50889">
    <property type="entry name" value="S4"/>
    <property type="match status" value="1"/>
</dbReference>
<dbReference type="Proteomes" id="UP000426444">
    <property type="component" value="Chromosome"/>
</dbReference>
<keyword evidence="3 5" id="KW-0694">RNA-binding</keyword>
<evidence type="ECO:0000256" key="1">
    <source>
        <dbReference type="ARBA" id="ARBA00022555"/>
    </source>
</evidence>
<keyword evidence="2 5" id="KW-0699">rRNA-binding</keyword>
<gene>
    <name evidence="5" type="primary">rqcP</name>
    <name evidence="7" type="ORF">SYNTR_1932</name>
</gene>
<protein>
    <recommendedName>
        <fullName evidence="5">RQC P-site tRNA stabilizing factor</fullName>
        <shortName evidence="5">RqcP</shortName>
    </recommendedName>
    <alternativeName>
        <fullName evidence="5">Ribosome-associated protein quality control protein P</fullName>
    </alternativeName>
</protein>
<dbReference type="AlphaFoldDB" id="A0A6I6DEK4"/>
<dbReference type="InterPro" id="IPR025490">
    <property type="entry name" value="RqcP"/>
</dbReference>
<keyword evidence="8" id="KW-1185">Reference proteome</keyword>
<dbReference type="SUPFAM" id="SSF55174">
    <property type="entry name" value="Alpha-L RNA-binding motif"/>
    <property type="match status" value="1"/>
</dbReference>
<sequence length="80" mass="9216">MRLDKFLKISRIIKRRTVAKDFAENERVLINGKVAKPSTEVNQGDLITIQTGNKKNVYEVIELKDNVKANEAKNLYKIIE</sequence>
<dbReference type="SMART" id="SM00363">
    <property type="entry name" value="S4"/>
    <property type="match status" value="1"/>
</dbReference>
<evidence type="ECO:0000256" key="2">
    <source>
        <dbReference type="ARBA" id="ARBA00022730"/>
    </source>
</evidence>
<dbReference type="Pfam" id="PF01479">
    <property type="entry name" value="S4"/>
    <property type="match status" value="1"/>
</dbReference>
<dbReference type="PIRSF" id="PIRSF038881">
    <property type="entry name" value="RNAbp_HP1423"/>
    <property type="match status" value="1"/>
</dbReference>
<accession>A0A6I6DEK4</accession>
<dbReference type="GO" id="GO:0043023">
    <property type="term" value="F:ribosomal large subunit binding"/>
    <property type="evidence" value="ECO:0007669"/>
    <property type="project" value="UniProtKB-UniRule"/>
</dbReference>
<evidence type="ECO:0000313" key="8">
    <source>
        <dbReference type="Proteomes" id="UP000426444"/>
    </source>
</evidence>
<reference evidence="8" key="1">
    <citation type="journal article" date="2019" name="Microbiology">
        <title>Complete Genome Sequence of an Uncultured Bacterium of the Candidate Phylum Bipolaricaulota.</title>
        <authorList>
            <person name="Kadnikov V.V."/>
            <person name="Mardanov A.V."/>
            <person name="Beletsky A.V."/>
            <person name="Frank Y.A."/>
            <person name="Karnachuk O.V."/>
            <person name="Ravin N.V."/>
        </authorList>
    </citation>
    <scope>NUCLEOTIDE SEQUENCE [LARGE SCALE GENOMIC DNA]</scope>
</reference>
<dbReference type="RefSeq" id="WP_156204301.1">
    <property type="nucleotide sequence ID" value="NZ_CP046457.1"/>
</dbReference>
<dbReference type="InterPro" id="IPR002942">
    <property type="entry name" value="S4_RNA-bd"/>
</dbReference>
<evidence type="ECO:0000256" key="4">
    <source>
        <dbReference type="ARBA" id="ARBA00022917"/>
    </source>
</evidence>
<keyword evidence="1 5" id="KW-0820">tRNA-binding</keyword>
<feature type="domain" description="RNA-binding S4" evidence="6">
    <location>
        <begin position="1"/>
        <end position="62"/>
    </location>
</feature>
<dbReference type="CDD" id="cd00165">
    <property type="entry name" value="S4"/>
    <property type="match status" value="1"/>
</dbReference>
<evidence type="ECO:0000313" key="7">
    <source>
        <dbReference type="EMBL" id="QGU00526.1"/>
    </source>
</evidence>
<dbReference type="GO" id="GO:0019843">
    <property type="term" value="F:rRNA binding"/>
    <property type="evidence" value="ECO:0007669"/>
    <property type="project" value="UniProtKB-UniRule"/>
</dbReference>
<dbReference type="GO" id="GO:0000049">
    <property type="term" value="F:tRNA binding"/>
    <property type="evidence" value="ECO:0007669"/>
    <property type="project" value="UniProtKB-UniRule"/>
</dbReference>
<dbReference type="InterPro" id="IPR036986">
    <property type="entry name" value="S4_RNA-bd_sf"/>
</dbReference>
<dbReference type="EMBL" id="CP046457">
    <property type="protein sequence ID" value="QGU00526.1"/>
    <property type="molecule type" value="Genomic_DNA"/>
</dbReference>
<dbReference type="GO" id="GO:0072344">
    <property type="term" value="P:rescue of stalled ribosome"/>
    <property type="evidence" value="ECO:0007669"/>
    <property type="project" value="UniProtKB-UniRule"/>
</dbReference>
<keyword evidence="4 5" id="KW-0648">Protein biosynthesis</keyword>
<proteinExistence type="inferred from homology"/>
<dbReference type="Gene3D" id="3.10.290.10">
    <property type="entry name" value="RNA-binding S4 domain"/>
    <property type="match status" value="1"/>
</dbReference>
<organism evidence="7 8">
    <name type="scientific">Candidatus Syntrophocurvum alkaliphilum</name>
    <dbReference type="NCBI Taxonomy" id="2293317"/>
    <lineage>
        <taxon>Bacteria</taxon>
        <taxon>Bacillati</taxon>
        <taxon>Bacillota</taxon>
        <taxon>Clostridia</taxon>
        <taxon>Eubacteriales</taxon>
        <taxon>Syntrophomonadaceae</taxon>
        <taxon>Candidatus Syntrophocurvum</taxon>
    </lineage>
</organism>
<evidence type="ECO:0000256" key="5">
    <source>
        <dbReference type="HAMAP-Rule" id="MF_00871"/>
    </source>
</evidence>
<dbReference type="HAMAP" id="MF_00871">
    <property type="entry name" value="RqcP"/>
    <property type="match status" value="1"/>
</dbReference>
<dbReference type="KEGG" id="salq:SYNTR_1932"/>
<comment type="similarity">
    <text evidence="5">Belongs to the RqcP family.</text>
</comment>
<comment type="function">
    <text evidence="5">Key component of the ribosome quality control system (RQC), a ribosome-associated complex that mediates the extraction of incompletely synthesized nascent chains from stalled ribosomes and their subsequent degradation. RqcH recruits Ala-charged tRNA, and with RqcP directs the elongation of stalled nascent chains on 50S ribosomal subunits, leading to non-templated C-terminal alanine extensions (Ala tail). The Ala tail promotes nascent chain degradation. RqcP is associated with the translocation-like movement of the peptidyl-tRNA from the A-site into the P-site.</text>
</comment>
<evidence type="ECO:0000256" key="3">
    <source>
        <dbReference type="ARBA" id="ARBA00022884"/>
    </source>
</evidence>
<name>A0A6I6DEK4_9FIRM</name>
<dbReference type="OrthoDB" id="9805210at2"/>
<comment type="subunit">
    <text evidence="5">Associates with stalled 50S ribosomal subunits. Binds to RqcH, 23S rRNA and the P-site tRNA. Does not require RqcH for association with 50S subunits.</text>
</comment>